<dbReference type="AlphaFoldDB" id="A0A2W1LSM2"/>
<dbReference type="PANTHER" id="PTHR43649:SF12">
    <property type="entry name" value="DIACETYLCHITOBIOSE BINDING PROTEIN DASA"/>
    <property type="match status" value="1"/>
</dbReference>
<name>A0A2W1LSM2_9BACL</name>
<evidence type="ECO:0000313" key="2">
    <source>
        <dbReference type="EMBL" id="PZD97494.1"/>
    </source>
</evidence>
<dbReference type="Gene3D" id="3.40.190.10">
    <property type="entry name" value="Periplasmic binding protein-like II"/>
    <property type="match status" value="2"/>
</dbReference>
<dbReference type="Proteomes" id="UP000249522">
    <property type="component" value="Unassembled WGS sequence"/>
</dbReference>
<feature type="chain" id="PRO_5015937729" evidence="1">
    <location>
        <begin position="26"/>
        <end position="544"/>
    </location>
</feature>
<gene>
    <name evidence="2" type="ORF">DNH61_02135</name>
</gene>
<accession>A0A2W1LSM2</accession>
<comment type="caution">
    <text evidence="2">The sequence shown here is derived from an EMBL/GenBank/DDBJ whole genome shotgun (WGS) entry which is preliminary data.</text>
</comment>
<sequence length="544" mass="62968">MRSRIAGLFLSASCLLSLILMVSCSENTGGKPDRQDLVTFRYFLNAPGDSVPEHTLISEAIRQQTGVTIQYERIVGEIDQKLGVMIAGKDYPDFIYGGDKTYRLLEAKALIPLEDLIQTHAPNLQRLYAPYWERLKAEDGHIYTLPLSVPTGKHTRWINAAFWVQKKVLKEAGYPVIKTFDEYVELLRDYWHRHPSYEGQPTIPFEILTYDIRNFTLTTAMQFLAGGPNDSRVMVDPAAGNLHFYQTDEAITGRYYNKLNDMFLEGMVDPEAFVMTYEQYLEKLASGRVLGMFDQSWQIQEAQLTLKEAGKFEEMYAPLQLTFEADTRAEYLENVTMNYGIGLGLSIACEDPVRAIKFVDYMAREETQLLRYWGIEGQQYQISGEGRFYRTEEQRAWLHNKRNRLRLSGDILYFWPGSSGTRPDGNSYDPATQPEEIQAEYSEVDKELLAAYGVQTYEELFDPPDPKRVYFPAWSIELSDEAKVFDQKLNDLNKRFPPQMVVAESKSEFDQHWQEYVKAVHSLDVKGWMSELEEKIRKRQIDWQ</sequence>
<feature type="signal peptide" evidence="1">
    <location>
        <begin position="1"/>
        <end position="25"/>
    </location>
</feature>
<keyword evidence="3" id="KW-1185">Reference proteome</keyword>
<dbReference type="Pfam" id="PF13416">
    <property type="entry name" value="SBP_bac_8"/>
    <property type="match status" value="1"/>
</dbReference>
<dbReference type="InterPro" id="IPR006059">
    <property type="entry name" value="SBP"/>
</dbReference>
<reference evidence="2 3" key="1">
    <citation type="submission" date="2018-06" db="EMBL/GenBank/DDBJ databases">
        <title>Paenibacillus imtechensis sp. nov.</title>
        <authorList>
            <person name="Pinnaka A.K."/>
            <person name="Singh H."/>
            <person name="Kaur M."/>
        </authorList>
    </citation>
    <scope>NUCLEOTIDE SEQUENCE [LARGE SCALE GENOMIC DNA]</scope>
    <source>
        <strain evidence="2 3">SMB1</strain>
    </source>
</reference>
<organism evidence="2 3">
    <name type="scientific">Paenibacillus sambharensis</name>
    <dbReference type="NCBI Taxonomy" id="1803190"/>
    <lineage>
        <taxon>Bacteria</taxon>
        <taxon>Bacillati</taxon>
        <taxon>Bacillota</taxon>
        <taxon>Bacilli</taxon>
        <taxon>Bacillales</taxon>
        <taxon>Paenibacillaceae</taxon>
        <taxon>Paenibacillus</taxon>
    </lineage>
</organism>
<dbReference type="InterPro" id="IPR050490">
    <property type="entry name" value="Bact_solute-bd_prot1"/>
</dbReference>
<dbReference type="PANTHER" id="PTHR43649">
    <property type="entry name" value="ARABINOSE-BINDING PROTEIN-RELATED"/>
    <property type="match status" value="1"/>
</dbReference>
<protein>
    <submittedName>
        <fullName evidence="2">ABC transporter substrate-binding protein</fullName>
    </submittedName>
</protein>
<dbReference type="SUPFAM" id="SSF53850">
    <property type="entry name" value="Periplasmic binding protein-like II"/>
    <property type="match status" value="1"/>
</dbReference>
<proteinExistence type="predicted"/>
<dbReference type="OrthoDB" id="54751at2"/>
<dbReference type="RefSeq" id="WP_111145070.1">
    <property type="nucleotide sequence ID" value="NZ_QKRB01000012.1"/>
</dbReference>
<evidence type="ECO:0000313" key="3">
    <source>
        <dbReference type="Proteomes" id="UP000249522"/>
    </source>
</evidence>
<evidence type="ECO:0000256" key="1">
    <source>
        <dbReference type="SAM" id="SignalP"/>
    </source>
</evidence>
<dbReference type="EMBL" id="QKRB01000012">
    <property type="protein sequence ID" value="PZD97494.1"/>
    <property type="molecule type" value="Genomic_DNA"/>
</dbReference>
<dbReference type="PROSITE" id="PS51257">
    <property type="entry name" value="PROKAR_LIPOPROTEIN"/>
    <property type="match status" value="1"/>
</dbReference>
<keyword evidence="1" id="KW-0732">Signal</keyword>